<dbReference type="EMBL" id="VSSQ01045146">
    <property type="protein sequence ID" value="MPM99022.1"/>
    <property type="molecule type" value="Genomic_DNA"/>
</dbReference>
<gene>
    <name evidence="1" type="ORF">SDC9_146212</name>
</gene>
<reference evidence="1" key="1">
    <citation type="submission" date="2019-08" db="EMBL/GenBank/DDBJ databases">
        <authorList>
            <person name="Kucharzyk K."/>
            <person name="Murdoch R.W."/>
            <person name="Higgins S."/>
            <person name="Loffler F."/>
        </authorList>
    </citation>
    <scope>NUCLEOTIDE SEQUENCE</scope>
</reference>
<accession>A0A645EEJ6</accession>
<protein>
    <recommendedName>
        <fullName evidence="2">Periplasmic binding protein domain-containing protein</fullName>
    </recommendedName>
</protein>
<evidence type="ECO:0000313" key="1">
    <source>
        <dbReference type="EMBL" id="MPM99022.1"/>
    </source>
</evidence>
<sequence length="152" mass="16481">MAAALTAAGINVVATEALNIPESSPENPVPLEVALTAKVYNDIFNKYKDANLYIIMSQLPFVGTELQKLSCWKMDPKKSRIILVNGEVFNLKGAIATGHIGAAAAMKTGPEAYDPEKTAPKETQAAFDTRYILVTPQNVKEVAEKNKDIFAK</sequence>
<proteinExistence type="predicted"/>
<name>A0A645EEJ6_9ZZZZ</name>
<evidence type="ECO:0008006" key="2">
    <source>
        <dbReference type="Google" id="ProtNLM"/>
    </source>
</evidence>
<dbReference type="AlphaFoldDB" id="A0A645EEJ6"/>
<organism evidence="1">
    <name type="scientific">bioreactor metagenome</name>
    <dbReference type="NCBI Taxonomy" id="1076179"/>
    <lineage>
        <taxon>unclassified sequences</taxon>
        <taxon>metagenomes</taxon>
        <taxon>ecological metagenomes</taxon>
    </lineage>
</organism>
<comment type="caution">
    <text evidence="1">The sequence shown here is derived from an EMBL/GenBank/DDBJ whole genome shotgun (WGS) entry which is preliminary data.</text>
</comment>